<evidence type="ECO:0000313" key="1">
    <source>
        <dbReference type="EMBL" id="KAK1749182.1"/>
    </source>
</evidence>
<proteinExistence type="predicted"/>
<keyword evidence="2" id="KW-1185">Reference proteome</keyword>
<name>A0AAD8YPT8_9STRA</name>
<sequence length="162" mass="18938">MQSQCWEERIIIIPLPPPQRLRLQRIHPHRQWPMIRNLLLFLELDTTRKLTAILSSNLLEGTDNNKYANELLLPTLQKQSRYWIPLLLGWLRQDDERIDNIDLPSSLDRHLPLTSKRIRQLQKKDGGSGGEVTVEVLKALALWSEWDLRTDKPSSTTTTPHH</sequence>
<evidence type="ECO:0000313" key="2">
    <source>
        <dbReference type="Proteomes" id="UP001224775"/>
    </source>
</evidence>
<organism evidence="1 2">
    <name type="scientific">Skeletonema marinoi</name>
    <dbReference type="NCBI Taxonomy" id="267567"/>
    <lineage>
        <taxon>Eukaryota</taxon>
        <taxon>Sar</taxon>
        <taxon>Stramenopiles</taxon>
        <taxon>Ochrophyta</taxon>
        <taxon>Bacillariophyta</taxon>
        <taxon>Coscinodiscophyceae</taxon>
        <taxon>Thalassiosirophycidae</taxon>
        <taxon>Thalassiosirales</taxon>
        <taxon>Skeletonemataceae</taxon>
        <taxon>Skeletonema</taxon>
        <taxon>Skeletonema marinoi-dohrnii complex</taxon>
    </lineage>
</organism>
<dbReference type="AlphaFoldDB" id="A0AAD8YPT8"/>
<dbReference type="Proteomes" id="UP001224775">
    <property type="component" value="Unassembled WGS sequence"/>
</dbReference>
<comment type="caution">
    <text evidence="1">The sequence shown here is derived from an EMBL/GenBank/DDBJ whole genome shotgun (WGS) entry which is preliminary data.</text>
</comment>
<gene>
    <name evidence="1" type="ORF">QTG54_001121</name>
</gene>
<accession>A0AAD8YPT8</accession>
<reference evidence="1" key="1">
    <citation type="submission" date="2023-06" db="EMBL/GenBank/DDBJ databases">
        <title>Survivors Of The Sea: Transcriptome response of Skeletonema marinoi to long-term dormancy.</title>
        <authorList>
            <person name="Pinder M.I.M."/>
            <person name="Kourtchenko O."/>
            <person name="Robertson E.K."/>
            <person name="Larsson T."/>
            <person name="Maumus F."/>
            <person name="Osuna-Cruz C.M."/>
            <person name="Vancaester E."/>
            <person name="Stenow R."/>
            <person name="Vandepoele K."/>
            <person name="Ploug H."/>
            <person name="Bruchert V."/>
            <person name="Godhe A."/>
            <person name="Topel M."/>
        </authorList>
    </citation>
    <scope>NUCLEOTIDE SEQUENCE</scope>
    <source>
        <strain evidence="1">R05AC</strain>
    </source>
</reference>
<dbReference type="EMBL" id="JATAAI010000001">
    <property type="protein sequence ID" value="KAK1749182.1"/>
    <property type="molecule type" value="Genomic_DNA"/>
</dbReference>
<protein>
    <submittedName>
        <fullName evidence="1">Uncharacterized protein</fullName>
    </submittedName>
</protein>